<keyword evidence="2" id="KW-1185">Reference proteome</keyword>
<feature type="non-terminal residue" evidence="1">
    <location>
        <position position="1"/>
    </location>
</feature>
<comment type="caution">
    <text evidence="1">The sequence shown here is derived from an EMBL/GenBank/DDBJ whole genome shotgun (WGS) entry which is preliminary data.</text>
</comment>
<sequence length="49" mass="5681">TQVQAYLFLLPSGTTSTPYQLLRFCPTQSRYINIHPYTDLNNPDQTIIH</sequence>
<accession>A0ABN7WW61</accession>
<organism evidence="1 2">
    <name type="scientific">Gigaspora margarita</name>
    <dbReference type="NCBI Taxonomy" id="4874"/>
    <lineage>
        <taxon>Eukaryota</taxon>
        <taxon>Fungi</taxon>
        <taxon>Fungi incertae sedis</taxon>
        <taxon>Mucoromycota</taxon>
        <taxon>Glomeromycotina</taxon>
        <taxon>Glomeromycetes</taxon>
        <taxon>Diversisporales</taxon>
        <taxon>Gigasporaceae</taxon>
        <taxon>Gigaspora</taxon>
    </lineage>
</organism>
<evidence type="ECO:0000313" key="2">
    <source>
        <dbReference type="Proteomes" id="UP000789901"/>
    </source>
</evidence>
<proteinExistence type="predicted"/>
<evidence type="ECO:0000313" key="1">
    <source>
        <dbReference type="EMBL" id="CAG8842185.1"/>
    </source>
</evidence>
<feature type="non-terminal residue" evidence="1">
    <location>
        <position position="49"/>
    </location>
</feature>
<reference evidence="1 2" key="1">
    <citation type="submission" date="2021-06" db="EMBL/GenBank/DDBJ databases">
        <authorList>
            <person name="Kallberg Y."/>
            <person name="Tangrot J."/>
            <person name="Rosling A."/>
        </authorList>
    </citation>
    <scope>NUCLEOTIDE SEQUENCE [LARGE SCALE GENOMIC DNA]</scope>
    <source>
        <strain evidence="1 2">120-4 pot B 10/14</strain>
    </source>
</reference>
<dbReference type="Proteomes" id="UP000789901">
    <property type="component" value="Unassembled WGS sequence"/>
</dbReference>
<name>A0ABN7WW61_GIGMA</name>
<dbReference type="EMBL" id="CAJVQB010068234">
    <property type="protein sequence ID" value="CAG8842185.1"/>
    <property type="molecule type" value="Genomic_DNA"/>
</dbReference>
<protein>
    <submittedName>
        <fullName evidence="1">4295_t:CDS:1</fullName>
    </submittedName>
</protein>
<gene>
    <name evidence="1" type="ORF">GMARGA_LOCUS35848</name>
</gene>